<dbReference type="EMBL" id="KP399678">
    <property type="protein sequence ID" value="AJE28136.1"/>
    <property type="molecule type" value="Genomic_DNA"/>
</dbReference>
<name>A0A0B5CU59_9CAUD</name>
<protein>
    <submittedName>
        <fullName evidence="1">Uncharacterized protein</fullName>
    </submittedName>
</protein>
<organism evidence="1 2">
    <name type="scientific">Listeria phage vB_LmoS_293</name>
    <dbReference type="NCBI Taxonomy" id="1591073"/>
    <lineage>
        <taxon>Viruses</taxon>
        <taxon>Duplodnaviria</taxon>
        <taxon>Heunggongvirae</taxon>
        <taxon>Uroviricota</taxon>
        <taxon>Caudoviricetes</taxon>
        <taxon>Aquingentivirus</taxon>
        <taxon>Aquingentivirus av293</taxon>
    </lineage>
</organism>
<reference evidence="1 2" key="1">
    <citation type="journal article" date="2015" name="Genome Announc.">
        <title>Complete Genome Sequences of vB_LmoS_188 and vB_LmoS_293, Two Bacteriophages with Specificity for Listeria monocytogenes Strains of Serotypes 4b and 4e.</title>
        <authorList>
            <person name="Casey A."/>
            <person name="Jordan K."/>
            <person name="Coffey A."/>
            <person name="McAuliffe O."/>
        </authorList>
    </citation>
    <scope>NUCLEOTIDE SEQUENCE [LARGE SCALE GENOMIC DNA]</scope>
</reference>
<proteinExistence type="predicted"/>
<evidence type="ECO:0000313" key="2">
    <source>
        <dbReference type="Proteomes" id="UP000031722"/>
    </source>
</evidence>
<dbReference type="KEGG" id="vg:26636956"/>
<dbReference type="Proteomes" id="UP000031722">
    <property type="component" value="Segment"/>
</dbReference>
<dbReference type="RefSeq" id="YP_009210519.1">
    <property type="nucleotide sequence ID" value="NC_028929.1"/>
</dbReference>
<keyword evidence="2" id="KW-1185">Reference proteome</keyword>
<accession>A0A0B5CU59</accession>
<gene>
    <name evidence="1" type="ORF">SE25_071</name>
</gene>
<evidence type="ECO:0000313" key="1">
    <source>
        <dbReference type="EMBL" id="AJE28136.1"/>
    </source>
</evidence>
<dbReference type="GeneID" id="26636956"/>
<sequence length="42" mass="4723">MIICQKEIKEIIITGADGELLATITDEEIIQHVEVTVELIEK</sequence>